<dbReference type="Gene3D" id="3.60.15.10">
    <property type="entry name" value="Ribonuclease Z/Hydroxyacylglutathione hydrolase-like"/>
    <property type="match status" value="1"/>
</dbReference>
<evidence type="ECO:0008006" key="4">
    <source>
        <dbReference type="Google" id="ProtNLM"/>
    </source>
</evidence>
<dbReference type="InterPro" id="IPR036866">
    <property type="entry name" value="RibonucZ/Hydroxyglut_hydro"/>
</dbReference>
<gene>
    <name evidence="2" type="ORF">XTALMG727_2032</name>
</gene>
<dbReference type="SUPFAM" id="SSF56281">
    <property type="entry name" value="Metallo-hydrolase/oxidoreductase"/>
    <property type="match status" value="1"/>
</dbReference>
<dbReference type="AlphaFoldDB" id="A0A0K2ZVR0"/>
<evidence type="ECO:0000313" key="2">
    <source>
        <dbReference type="EMBL" id="CTP87465.1"/>
    </source>
</evidence>
<dbReference type="Proteomes" id="UP000046187">
    <property type="component" value="Unassembled WGS sequence"/>
</dbReference>
<accession>A0A0K2ZVR0</accession>
<organism evidence="2 3">
    <name type="scientific">Xanthomonas graminis pv. arrhenatheri LMG 727</name>
    <dbReference type="NCBI Taxonomy" id="1195923"/>
    <lineage>
        <taxon>Bacteria</taxon>
        <taxon>Pseudomonadati</taxon>
        <taxon>Pseudomonadota</taxon>
        <taxon>Gammaproteobacteria</taxon>
        <taxon>Lysobacterales</taxon>
        <taxon>Lysobacteraceae</taxon>
        <taxon>Xanthomonas</taxon>
        <taxon>Xanthomonas translucens group</taxon>
        <taxon>Xanthomonas graminis</taxon>
    </lineage>
</organism>
<dbReference type="EMBL" id="CXOI01000032">
    <property type="protein sequence ID" value="CTP87465.1"/>
    <property type="molecule type" value="Genomic_DNA"/>
</dbReference>
<keyword evidence="1" id="KW-0732">Signal</keyword>
<evidence type="ECO:0000256" key="1">
    <source>
        <dbReference type="SAM" id="SignalP"/>
    </source>
</evidence>
<proteinExistence type="predicted"/>
<evidence type="ECO:0000313" key="3">
    <source>
        <dbReference type="Proteomes" id="UP000046187"/>
    </source>
</evidence>
<protein>
    <recommendedName>
        <fullName evidence="4">MBL fold metallo-hydrolase</fullName>
    </recommendedName>
</protein>
<feature type="signal peptide" evidence="1">
    <location>
        <begin position="1"/>
        <end position="27"/>
    </location>
</feature>
<sequence>MSSLSLSRPSAALILAFGIAGAAAAHAATAAHPAAATTTAAQPTAAPLQVQVYHPDANAIFGVASVLVSGAKDAILVDAQFSAADARALAAQIRASGKRLTTI</sequence>
<feature type="chain" id="PRO_5005493113" description="MBL fold metallo-hydrolase" evidence="1">
    <location>
        <begin position="28"/>
        <end position="103"/>
    </location>
</feature>
<reference evidence="3" key="1">
    <citation type="submission" date="2015-07" db="EMBL/GenBank/DDBJ databases">
        <authorList>
            <person name="Wibberg D."/>
        </authorList>
    </citation>
    <scope>NUCLEOTIDE SEQUENCE [LARGE SCALE GENOMIC DNA]</scope>
</reference>
<keyword evidence="3" id="KW-1185">Reference proteome</keyword>
<name>A0A0K2ZVR0_9XANT</name>